<name>A0A251RN58_HELAN</name>
<dbReference type="InParanoid" id="A0A251RN58"/>
<evidence type="ECO:0000313" key="2">
    <source>
        <dbReference type="EMBL" id="OTF85776.1"/>
    </source>
</evidence>
<dbReference type="Proteomes" id="UP000215914">
    <property type="component" value="Chromosome 17"/>
</dbReference>
<sequence>MCVCVTDIMPSSDTGVSDTTDPMAIVSDDRVSSEHEVHTSDTTGTDDDDFQPFALPDVVAEPADGHLAGDLPLAVIPAPVPLAAYPVVDMPLDIVFDDDVDLFEEDPLEDDLEGEVPIAADDILLIADAPVEEAPVHSPVPDSFESVASAPSHAQGVQHHSHDADPDMASSAAPAPTHSFEFDHDVDDDLDPVFPPGFDPDHDIEFIHLDQPLEDPVALVDPLFADPADFDMEFVDPEPEVAPEPVFAPDPAVEHDPVHADASAVAPFVDDIPVDDHPVVAPPLVDGYAVDAHVDAPFLLEDPVVAPLPDPVPVLFDRAPFATHIDPRYAHTRNGWIDDDDDYPPFVIPVTPPVAPVSAPVLAPIDVPLLPTHTTDARRTDLPITFLQDIPPPRPGEGSSRQPFGHTSFVSGGGQFVPQISHPTVVPTVAPFTVPSFTPPSEPFLWTTPPIMPPSDPYHPYHVGYSTEDILTSFMIQQEALTCRIQELERAQRPPCHCQTPPSVSHHPRPLSPDSAARFWTPEQQIAYLMRAHRAMEEDWLHMRHLLFSRFPPPPLPSA</sequence>
<evidence type="ECO:0000313" key="3">
    <source>
        <dbReference type="Proteomes" id="UP000215914"/>
    </source>
</evidence>
<feature type="region of interest" description="Disordered" evidence="1">
    <location>
        <begin position="135"/>
        <end position="190"/>
    </location>
</feature>
<organism evidence="2 3">
    <name type="scientific">Helianthus annuus</name>
    <name type="common">Common sunflower</name>
    <dbReference type="NCBI Taxonomy" id="4232"/>
    <lineage>
        <taxon>Eukaryota</taxon>
        <taxon>Viridiplantae</taxon>
        <taxon>Streptophyta</taxon>
        <taxon>Embryophyta</taxon>
        <taxon>Tracheophyta</taxon>
        <taxon>Spermatophyta</taxon>
        <taxon>Magnoliopsida</taxon>
        <taxon>eudicotyledons</taxon>
        <taxon>Gunneridae</taxon>
        <taxon>Pentapetalae</taxon>
        <taxon>asterids</taxon>
        <taxon>campanulids</taxon>
        <taxon>Asterales</taxon>
        <taxon>Asteraceae</taxon>
        <taxon>Asteroideae</taxon>
        <taxon>Heliantheae alliance</taxon>
        <taxon>Heliantheae</taxon>
        <taxon>Helianthus</taxon>
    </lineage>
</organism>
<reference evidence="3" key="1">
    <citation type="journal article" date="2017" name="Nature">
        <title>The sunflower genome provides insights into oil metabolism, flowering and Asterid evolution.</title>
        <authorList>
            <person name="Badouin H."/>
            <person name="Gouzy J."/>
            <person name="Grassa C.J."/>
            <person name="Murat F."/>
            <person name="Staton S.E."/>
            <person name="Cottret L."/>
            <person name="Lelandais-Briere C."/>
            <person name="Owens G.L."/>
            <person name="Carrere S."/>
            <person name="Mayjonade B."/>
            <person name="Legrand L."/>
            <person name="Gill N."/>
            <person name="Kane N.C."/>
            <person name="Bowers J.E."/>
            <person name="Hubner S."/>
            <person name="Bellec A."/>
            <person name="Berard A."/>
            <person name="Berges H."/>
            <person name="Blanchet N."/>
            <person name="Boniface M.C."/>
            <person name="Brunel D."/>
            <person name="Catrice O."/>
            <person name="Chaidir N."/>
            <person name="Claudel C."/>
            <person name="Donnadieu C."/>
            <person name="Faraut T."/>
            <person name="Fievet G."/>
            <person name="Helmstetter N."/>
            <person name="King M."/>
            <person name="Knapp S.J."/>
            <person name="Lai Z."/>
            <person name="Le Paslier M.C."/>
            <person name="Lippi Y."/>
            <person name="Lorenzon L."/>
            <person name="Mandel J.R."/>
            <person name="Marage G."/>
            <person name="Marchand G."/>
            <person name="Marquand E."/>
            <person name="Bret-Mestries E."/>
            <person name="Morien E."/>
            <person name="Nambeesan S."/>
            <person name="Nguyen T."/>
            <person name="Pegot-Espagnet P."/>
            <person name="Pouilly N."/>
            <person name="Raftis F."/>
            <person name="Sallet E."/>
            <person name="Schiex T."/>
            <person name="Thomas J."/>
            <person name="Vandecasteele C."/>
            <person name="Vares D."/>
            <person name="Vear F."/>
            <person name="Vautrin S."/>
            <person name="Crespi M."/>
            <person name="Mangin B."/>
            <person name="Burke J.M."/>
            <person name="Salse J."/>
            <person name="Munos S."/>
            <person name="Vincourt P."/>
            <person name="Rieseberg L.H."/>
            <person name="Langlade N.B."/>
        </authorList>
    </citation>
    <scope>NUCLEOTIDE SEQUENCE [LARGE SCALE GENOMIC DNA]</scope>
    <source>
        <strain evidence="3">cv. SF193</strain>
    </source>
</reference>
<feature type="compositionally biased region" description="Low complexity" evidence="1">
    <location>
        <begin position="167"/>
        <end position="176"/>
    </location>
</feature>
<feature type="compositionally biased region" description="Basic and acidic residues" evidence="1">
    <location>
        <begin position="28"/>
        <end position="39"/>
    </location>
</feature>
<feature type="region of interest" description="Disordered" evidence="1">
    <location>
        <begin position="28"/>
        <end position="49"/>
    </location>
</feature>
<protein>
    <submittedName>
        <fullName evidence="2">Uncharacterized protein</fullName>
    </submittedName>
</protein>
<proteinExistence type="predicted"/>
<keyword evidence="3" id="KW-1185">Reference proteome</keyword>
<dbReference type="EMBL" id="CM007906">
    <property type="protein sequence ID" value="OTF85776.1"/>
    <property type="molecule type" value="Genomic_DNA"/>
</dbReference>
<gene>
    <name evidence="2" type="ORF">HannXRQ_Chr17g0543591</name>
</gene>
<evidence type="ECO:0000256" key="1">
    <source>
        <dbReference type="SAM" id="MobiDB-lite"/>
    </source>
</evidence>
<accession>A0A251RN58</accession>
<dbReference type="AlphaFoldDB" id="A0A251RN58"/>